<sequence>MLYLILIPLASFVFTKRIKGFLEARKTGDKKQQKIEIVLLCSTIIVVCFLVYIIEMIRR</sequence>
<evidence type="ECO:0000313" key="2">
    <source>
        <dbReference type="EMBL" id="PTX58236.1"/>
    </source>
</evidence>
<gene>
    <name evidence="2" type="ORF">C8N46_11712</name>
</gene>
<protein>
    <submittedName>
        <fullName evidence="2">Uncharacterized protein</fullName>
    </submittedName>
</protein>
<organism evidence="2 3">
    <name type="scientific">Kordia periserrulae</name>
    <dbReference type="NCBI Taxonomy" id="701523"/>
    <lineage>
        <taxon>Bacteria</taxon>
        <taxon>Pseudomonadati</taxon>
        <taxon>Bacteroidota</taxon>
        <taxon>Flavobacteriia</taxon>
        <taxon>Flavobacteriales</taxon>
        <taxon>Flavobacteriaceae</taxon>
        <taxon>Kordia</taxon>
    </lineage>
</organism>
<evidence type="ECO:0000256" key="1">
    <source>
        <dbReference type="SAM" id="Phobius"/>
    </source>
</evidence>
<feature type="transmembrane region" description="Helical" evidence="1">
    <location>
        <begin position="36"/>
        <end position="54"/>
    </location>
</feature>
<proteinExistence type="predicted"/>
<reference evidence="2 3" key="1">
    <citation type="submission" date="2018-04" db="EMBL/GenBank/DDBJ databases">
        <title>Genomic Encyclopedia of Archaeal and Bacterial Type Strains, Phase II (KMG-II): from individual species to whole genera.</title>
        <authorList>
            <person name="Goeker M."/>
        </authorList>
    </citation>
    <scope>NUCLEOTIDE SEQUENCE [LARGE SCALE GENOMIC DNA]</scope>
    <source>
        <strain evidence="2 3">DSM 25731</strain>
    </source>
</reference>
<keyword evidence="1" id="KW-1133">Transmembrane helix</keyword>
<keyword evidence="3" id="KW-1185">Reference proteome</keyword>
<dbReference type="AlphaFoldDB" id="A0A2T6BQB8"/>
<dbReference type="Proteomes" id="UP000244090">
    <property type="component" value="Unassembled WGS sequence"/>
</dbReference>
<keyword evidence="1" id="KW-0812">Transmembrane</keyword>
<dbReference type="EMBL" id="QBKT01000017">
    <property type="protein sequence ID" value="PTX58236.1"/>
    <property type="molecule type" value="Genomic_DNA"/>
</dbReference>
<evidence type="ECO:0000313" key="3">
    <source>
        <dbReference type="Proteomes" id="UP000244090"/>
    </source>
</evidence>
<comment type="caution">
    <text evidence="2">The sequence shown here is derived from an EMBL/GenBank/DDBJ whole genome shotgun (WGS) entry which is preliminary data.</text>
</comment>
<keyword evidence="1" id="KW-0472">Membrane</keyword>
<accession>A0A2T6BQB8</accession>
<name>A0A2T6BQB8_9FLAO</name>